<reference evidence="2" key="1">
    <citation type="submission" date="2019-08" db="EMBL/GenBank/DDBJ databases">
        <authorList>
            <person name="Kucharzyk K."/>
            <person name="Murdoch R.W."/>
            <person name="Higgins S."/>
            <person name="Loffler F."/>
        </authorList>
    </citation>
    <scope>NUCLEOTIDE SEQUENCE</scope>
</reference>
<accession>A0A645BH67</accession>
<dbReference type="AlphaFoldDB" id="A0A645BH67"/>
<dbReference type="Gene3D" id="3.40.50.2000">
    <property type="entry name" value="Glycogen Phosphorylase B"/>
    <property type="match status" value="2"/>
</dbReference>
<dbReference type="PANTHER" id="PTHR12526:SF638">
    <property type="entry name" value="SPORE COAT PROTEIN SA"/>
    <property type="match status" value="1"/>
</dbReference>
<dbReference type="EC" id="2.4.1.-" evidence="2"/>
<evidence type="ECO:0000259" key="1">
    <source>
        <dbReference type="Pfam" id="PF00534"/>
    </source>
</evidence>
<comment type="caution">
    <text evidence="2">The sequence shown here is derived from an EMBL/GenBank/DDBJ whole genome shotgun (WGS) entry which is preliminary data.</text>
</comment>
<dbReference type="PANTHER" id="PTHR12526">
    <property type="entry name" value="GLYCOSYLTRANSFERASE"/>
    <property type="match status" value="1"/>
</dbReference>
<dbReference type="SUPFAM" id="SSF53756">
    <property type="entry name" value="UDP-Glycosyltransferase/glycogen phosphorylase"/>
    <property type="match status" value="1"/>
</dbReference>
<keyword evidence="2" id="KW-0808">Transferase</keyword>
<dbReference type="InterPro" id="IPR001296">
    <property type="entry name" value="Glyco_trans_1"/>
</dbReference>
<organism evidence="2">
    <name type="scientific">bioreactor metagenome</name>
    <dbReference type="NCBI Taxonomy" id="1076179"/>
    <lineage>
        <taxon>unclassified sequences</taxon>
        <taxon>metagenomes</taxon>
        <taxon>ecological metagenomes</taxon>
    </lineage>
</organism>
<name>A0A645BH67_9ZZZZ</name>
<sequence>MVAAIRKSKDYDLLLDVAKELAKYRNDITILGVGGGDELGRLEKRINDEGIANVRLMGKQNSVEQLIKISDIGLLFSYSEGISNAIIEYMALNKPVITTDTYGGSCEIIEQGKSGYIIEKNVNVLTDKIIELLENKYLRIQLGNRGREIIEEKFSINKMGQSYVELYSKY</sequence>
<dbReference type="GO" id="GO:0016757">
    <property type="term" value="F:glycosyltransferase activity"/>
    <property type="evidence" value="ECO:0007669"/>
    <property type="project" value="UniProtKB-KW"/>
</dbReference>
<dbReference type="EMBL" id="VSSQ01018148">
    <property type="protein sequence ID" value="MPM61094.1"/>
    <property type="molecule type" value="Genomic_DNA"/>
</dbReference>
<dbReference type="Pfam" id="PF00534">
    <property type="entry name" value="Glycos_transf_1"/>
    <property type="match status" value="1"/>
</dbReference>
<evidence type="ECO:0000313" key="2">
    <source>
        <dbReference type="EMBL" id="MPM61094.1"/>
    </source>
</evidence>
<proteinExistence type="predicted"/>
<gene>
    <name evidence="2" type="primary">bshA_13</name>
    <name evidence="2" type="ORF">SDC9_107948</name>
</gene>
<feature type="domain" description="Glycosyl transferase family 1" evidence="1">
    <location>
        <begin position="1"/>
        <end position="148"/>
    </location>
</feature>
<protein>
    <submittedName>
        <fullName evidence="2">N-acetyl-alpha-D-glucosaminyl L-malate synthase</fullName>
        <ecNumber evidence="2">2.4.1.-</ecNumber>
    </submittedName>
</protein>
<keyword evidence="2" id="KW-0328">Glycosyltransferase</keyword>